<dbReference type="GO" id="GO:0005975">
    <property type="term" value="P:carbohydrate metabolic process"/>
    <property type="evidence" value="ECO:0007669"/>
    <property type="project" value="InterPro"/>
</dbReference>
<dbReference type="InterPro" id="IPR001579">
    <property type="entry name" value="Glyco_hydro_18_chit_AS"/>
</dbReference>
<dbReference type="InterPro" id="IPR013783">
    <property type="entry name" value="Ig-like_fold"/>
</dbReference>
<keyword evidence="3 5" id="KW-0378">Hydrolase</keyword>
<dbReference type="RefSeq" id="WP_237379912.1">
    <property type="nucleotide sequence ID" value="NZ_CP071793.1"/>
</dbReference>
<dbReference type="GO" id="GO:0008061">
    <property type="term" value="F:chitin binding"/>
    <property type="evidence" value="ECO:0007669"/>
    <property type="project" value="InterPro"/>
</dbReference>
<dbReference type="EC" id="3.2.1.14" evidence="2"/>
<protein>
    <recommendedName>
        <fullName evidence="2">chitinase</fullName>
        <ecNumber evidence="2">3.2.1.14</ecNumber>
    </recommendedName>
</protein>
<proteinExistence type="inferred from homology"/>
<gene>
    <name evidence="7" type="ORF">J3U87_32255</name>
</gene>
<keyword evidence="8" id="KW-1185">Reference proteome</keyword>
<evidence type="ECO:0000313" key="8">
    <source>
        <dbReference type="Proteomes" id="UP000663929"/>
    </source>
</evidence>
<dbReference type="AlphaFoldDB" id="A0A8A4TME8"/>
<evidence type="ECO:0000256" key="5">
    <source>
        <dbReference type="RuleBase" id="RU000489"/>
    </source>
</evidence>
<dbReference type="SUPFAM" id="SSF51445">
    <property type="entry name" value="(Trans)glycosidases"/>
    <property type="match status" value="1"/>
</dbReference>
<evidence type="ECO:0000256" key="4">
    <source>
        <dbReference type="ARBA" id="ARBA00023295"/>
    </source>
</evidence>
<dbReference type="Proteomes" id="UP000663929">
    <property type="component" value="Chromosome"/>
</dbReference>
<dbReference type="InterPro" id="IPR011583">
    <property type="entry name" value="Chitinase_II/V-like_cat"/>
</dbReference>
<dbReference type="PANTHER" id="PTHR45708">
    <property type="entry name" value="ENDOCHITINASE"/>
    <property type="match status" value="1"/>
</dbReference>
<dbReference type="Pfam" id="PF00704">
    <property type="entry name" value="Glyco_hydro_18"/>
    <property type="match status" value="1"/>
</dbReference>
<dbReference type="CDD" id="cd02871">
    <property type="entry name" value="GH18_chitinase_D-like"/>
    <property type="match status" value="1"/>
</dbReference>
<dbReference type="Gene3D" id="3.20.20.80">
    <property type="entry name" value="Glycosidases"/>
    <property type="match status" value="1"/>
</dbReference>
<dbReference type="SMART" id="SM00636">
    <property type="entry name" value="Glyco_18"/>
    <property type="match status" value="1"/>
</dbReference>
<dbReference type="PROSITE" id="PS51910">
    <property type="entry name" value="GH18_2"/>
    <property type="match status" value="1"/>
</dbReference>
<reference evidence="7" key="1">
    <citation type="submission" date="2021-03" db="EMBL/GenBank/DDBJ databases">
        <title>Acanthopleuribacteraceae sp. M133.</title>
        <authorList>
            <person name="Wang G."/>
        </authorList>
    </citation>
    <scope>NUCLEOTIDE SEQUENCE</scope>
    <source>
        <strain evidence="7">M133</strain>
    </source>
</reference>
<evidence type="ECO:0000313" key="7">
    <source>
        <dbReference type="EMBL" id="QTD50282.1"/>
    </source>
</evidence>
<evidence type="ECO:0000259" key="6">
    <source>
        <dbReference type="PROSITE" id="PS51910"/>
    </source>
</evidence>
<evidence type="ECO:0000256" key="1">
    <source>
        <dbReference type="ARBA" id="ARBA00009121"/>
    </source>
</evidence>
<feature type="domain" description="GH18" evidence="6">
    <location>
        <begin position="273"/>
        <end position="576"/>
    </location>
</feature>
<dbReference type="InterPro" id="IPR017853">
    <property type="entry name" value="GH"/>
</dbReference>
<dbReference type="EMBL" id="CP071793">
    <property type="protein sequence ID" value="QTD50282.1"/>
    <property type="molecule type" value="Genomic_DNA"/>
</dbReference>
<evidence type="ECO:0000256" key="2">
    <source>
        <dbReference type="ARBA" id="ARBA00012729"/>
    </source>
</evidence>
<dbReference type="PANTHER" id="PTHR45708:SF49">
    <property type="entry name" value="ENDOCHITINASE"/>
    <property type="match status" value="1"/>
</dbReference>
<dbReference type="GO" id="GO:0008843">
    <property type="term" value="F:endochitinase activity"/>
    <property type="evidence" value="ECO:0007669"/>
    <property type="project" value="UniProtKB-EC"/>
</dbReference>
<name>A0A8A4TME8_SULCO</name>
<keyword evidence="4 5" id="KW-0326">Glycosidase</keyword>
<dbReference type="Gene3D" id="2.60.40.10">
    <property type="entry name" value="Immunoglobulins"/>
    <property type="match status" value="2"/>
</dbReference>
<accession>A0A8A4TME8</accession>
<dbReference type="KEGG" id="scor:J3U87_32255"/>
<dbReference type="InterPro" id="IPR050542">
    <property type="entry name" value="Glycosyl_Hydrlase18_Chitinase"/>
</dbReference>
<comment type="similarity">
    <text evidence="1">Belongs to the glycosyl hydrolase 18 family. Chitinase class II subfamily.</text>
</comment>
<dbReference type="InterPro" id="IPR001223">
    <property type="entry name" value="Glyco_hydro18_cat"/>
</dbReference>
<sequence length="583" mass="62290">MMSLWMVSVTAIAADPCDARRYVEGDTYATGEIVRNGDSAYQCDVGGWCSMQAAWAYEPGAGMYWEMAWHLVGPCSDSNEPPLVSLTAPAEGEVFRIGENVVFEVDAVDPDGTVSGVTYYVDGQGIGETTTPPFAMSWQNPSLGAHQVVAVARDDRGAETESAAVSFSVIEPDVLSVRITEPTAGARFTIDSPVAVTAVVHAPHAPVDRVHFLVDGAVFATDETAPFRQSWTAMGIGEHLLSARVEAGDGTSAESDPVAIRVSSTDPPADPGRVVVGYWETWDAVIHDAGHIPLNDIHEGYNVLNVAFPVILPDGTAVLEDGMAPGEDPPEPEEIATAQAAGRKVLLSIGGAAAGMNLTSAAVVDRFIETIIPILADNGYDGIDIDIESGLVAGPSWNQLSASQEGLLRIILEVTDHFGPDFMLTMAPETAYVTGGTIAYGGPWGAYLPIIDRVRDRLDWIQMQYYNGDMFGRDGDYYPPGTVEGMVRQTEAMVEGFQVAGGPVFQGLAQDQVVIGLPAITGAGRGYMTPAKVRQGFDTLHAQYPGLRGLMTWSANWDASNGYEYVRNHRPYLDGLGPILSTR</sequence>
<evidence type="ECO:0000256" key="3">
    <source>
        <dbReference type="ARBA" id="ARBA00022801"/>
    </source>
</evidence>
<organism evidence="7 8">
    <name type="scientific">Sulfidibacter corallicola</name>
    <dbReference type="NCBI Taxonomy" id="2818388"/>
    <lineage>
        <taxon>Bacteria</taxon>
        <taxon>Pseudomonadati</taxon>
        <taxon>Acidobacteriota</taxon>
        <taxon>Holophagae</taxon>
        <taxon>Acanthopleuribacterales</taxon>
        <taxon>Acanthopleuribacteraceae</taxon>
        <taxon>Sulfidibacter</taxon>
    </lineage>
</organism>
<dbReference type="PROSITE" id="PS01095">
    <property type="entry name" value="GH18_1"/>
    <property type="match status" value="1"/>
</dbReference>
<dbReference type="Pfam" id="PF17957">
    <property type="entry name" value="Big_7"/>
    <property type="match status" value="2"/>
</dbReference>